<proteinExistence type="predicted"/>
<sequence length="22" mass="2542">AEALLVLLAVAVVFCFFIRRYK</sequence>
<evidence type="ECO:0000313" key="1">
    <source>
        <dbReference type="EMBL" id="CAB4179674.1"/>
    </source>
</evidence>
<feature type="non-terminal residue" evidence="1">
    <location>
        <position position="1"/>
    </location>
</feature>
<reference evidence="1" key="1">
    <citation type="submission" date="2020-05" db="EMBL/GenBank/DDBJ databases">
        <authorList>
            <person name="Chiriac C."/>
            <person name="Salcher M."/>
            <person name="Ghai R."/>
            <person name="Kavagutti S V."/>
        </authorList>
    </citation>
    <scope>NUCLEOTIDE SEQUENCE</scope>
</reference>
<accession>A0A6J5QJA2</accession>
<organism evidence="1">
    <name type="scientific">uncultured Caudovirales phage</name>
    <dbReference type="NCBI Taxonomy" id="2100421"/>
    <lineage>
        <taxon>Viruses</taxon>
        <taxon>Duplodnaviria</taxon>
        <taxon>Heunggongvirae</taxon>
        <taxon>Uroviricota</taxon>
        <taxon>Caudoviricetes</taxon>
        <taxon>Peduoviridae</taxon>
        <taxon>Maltschvirus</taxon>
        <taxon>Maltschvirus maltsch</taxon>
    </lineage>
</organism>
<protein>
    <submittedName>
        <fullName evidence="1">Uncharacterized protein</fullName>
    </submittedName>
</protein>
<dbReference type="EMBL" id="LR796984">
    <property type="protein sequence ID" value="CAB4179674.1"/>
    <property type="molecule type" value="Genomic_DNA"/>
</dbReference>
<gene>
    <name evidence="1" type="ORF">UFOVP1035_1</name>
</gene>
<name>A0A6J5QJA2_9CAUD</name>